<organism evidence="1 2">
    <name type="scientific">Halorubrum saccharovorum</name>
    <dbReference type="NCBI Taxonomy" id="2248"/>
    <lineage>
        <taxon>Archaea</taxon>
        <taxon>Methanobacteriati</taxon>
        <taxon>Methanobacteriota</taxon>
        <taxon>Stenosarchaea group</taxon>
        <taxon>Halobacteria</taxon>
        <taxon>Halobacteriales</taxon>
        <taxon>Haloferacaceae</taxon>
        <taxon>Halorubrum</taxon>
    </lineage>
</organism>
<dbReference type="RefSeq" id="WP_050023659.1">
    <property type="nucleotide sequence ID" value="NZ_JNFH02000008.1"/>
</dbReference>
<name>A0A0F8BI29_9EURY</name>
<protein>
    <submittedName>
        <fullName evidence="1">Uncharacterized protein</fullName>
    </submittedName>
</protein>
<evidence type="ECO:0000313" key="1">
    <source>
        <dbReference type="EMBL" id="KKF39943.1"/>
    </source>
</evidence>
<dbReference type="EMBL" id="JNFH02000008">
    <property type="protein sequence ID" value="KKF39943.1"/>
    <property type="molecule type" value="Genomic_DNA"/>
</dbReference>
<evidence type="ECO:0000313" key="2">
    <source>
        <dbReference type="Proteomes" id="UP000053331"/>
    </source>
</evidence>
<comment type="caution">
    <text evidence="1">The sequence shown here is derived from an EMBL/GenBank/DDBJ whole genome shotgun (WGS) entry which is preliminary data.</text>
</comment>
<reference evidence="1 2" key="1">
    <citation type="journal article" date="2015" name="Genome Announc.">
        <title>Draft genome sequence of a Halorubrum H3 strain isolated from the burlinskoye salt lake (Altai Krai, Russia).</title>
        <authorList>
            <person name="Rozanov A.S."/>
            <person name="Bryanskaya A.V."/>
            <person name="Malup T.K."/>
            <person name="Kotenko A.V."/>
            <person name="Peltek S.E."/>
        </authorList>
    </citation>
    <scope>NUCLEOTIDE SEQUENCE [LARGE SCALE GENOMIC DNA]</scope>
    <source>
        <strain evidence="1 2">H3</strain>
    </source>
</reference>
<dbReference type="AlphaFoldDB" id="A0A0F8BI29"/>
<dbReference type="Proteomes" id="UP000053331">
    <property type="component" value="Unassembled WGS sequence"/>
</dbReference>
<accession>A0A0F8BI29</accession>
<sequence>MAQVEWRFSDEEVESILDIVSKQEHNPFVQKRREQNVAVADIDITQTEFWNAHLAALLTSQQRSGPDSHVSKFLKNDIDTLSLSQCRSVDDVSSFVADTLEEYGGIRYYNNIGDACEKNLTRLDSGGWNELWEELERLIDLRGQQPKDGIFETERNVATYLSNRFAGEGFHRIGSKQARNILQILGLTRYEIPLDSRITKWVNENFDLPYHISGAALSTPEYYHFTMDIVQDCCSTAGVLPCIFDAAVFSSYDTTWTESDADEIF</sequence>
<dbReference type="OrthoDB" id="226379at2157"/>
<gene>
    <name evidence="1" type="ORF">FK85_24650</name>
</gene>
<proteinExistence type="predicted"/>
<keyword evidence="2" id="KW-1185">Reference proteome</keyword>